<name>A0A173MB85_9BACT</name>
<feature type="region of interest" description="Disordered" evidence="5">
    <location>
        <begin position="563"/>
        <end position="591"/>
    </location>
</feature>
<feature type="signal peptide" evidence="6">
    <location>
        <begin position="1"/>
        <end position="21"/>
    </location>
</feature>
<evidence type="ECO:0000256" key="2">
    <source>
        <dbReference type="ARBA" id="ARBA00023136"/>
    </source>
</evidence>
<evidence type="ECO:0000259" key="7">
    <source>
        <dbReference type="PROSITE" id="PS51123"/>
    </source>
</evidence>
<dbReference type="InterPro" id="IPR050330">
    <property type="entry name" value="Bact_OuterMem_StrucFunc"/>
</dbReference>
<dbReference type="Gene3D" id="3.30.1330.60">
    <property type="entry name" value="OmpA-like domain"/>
    <property type="match status" value="1"/>
</dbReference>
<dbReference type="Pfam" id="PF07676">
    <property type="entry name" value="PD40"/>
    <property type="match status" value="1"/>
</dbReference>
<dbReference type="Pfam" id="PF00691">
    <property type="entry name" value="OmpA"/>
    <property type="match status" value="1"/>
</dbReference>
<evidence type="ECO:0000313" key="9">
    <source>
        <dbReference type="Proteomes" id="UP000186917"/>
    </source>
</evidence>
<dbReference type="InterPro" id="IPR011990">
    <property type="entry name" value="TPR-like_helical_dom_sf"/>
</dbReference>
<proteinExistence type="predicted"/>
<dbReference type="InterPro" id="IPR006665">
    <property type="entry name" value="OmpA-like"/>
</dbReference>
<evidence type="ECO:0000313" key="8">
    <source>
        <dbReference type="EMBL" id="SIT32089.1"/>
    </source>
</evidence>
<sequence>MKRMLSGVLAICMYAATAQYAARYEKAADAYFAQGDYFSAAQYYEKYITGNEKGLGNSYDPYAIQSLQQTAAVSAAKKQAVFRLAECYRFLHYPVKAEKWYLFVAEHYKDAYPQARFYYAVSLRELQNAAEAEYAFRLFLKEYALPDAYSTAAARELDNLAFAQKQLSKDISNYTIRPLPALGGSVTNYAPVLIQDTLLFTAAVSLPDAKAKHVNHVFSAVYKEGVRGEAVPLALPVTGAMHQGAVSVTPDGNTLFVTQWTVREGKKQAAIYRSKRVATGWGMPEPLGKEVNAVGYNAQQPCVTGDGKYLLYASDKAGGTGGWDIWYASLDVRGNILATGNAGNTINTAGDEQAPYYHQASGTLVFASNGKTGMGGYDLFAATGKPGAFAVAENMGYPINSIRDDIYFAVKPGTDNVYENVFISSDRASDCCLDLFYVTKTPPPVVAVHKAPVKDSIPASVIITPEVVAVKEERNIIPDVYFAVNEWKPLETSYTSLDKLVAYLKEHVTFYVEIGGHTDSTGNVATNRLLSENRAKSVVDYLISKGIAAERLTYKGYGASVPVAPNSKRDGSDNPEGRTRNRRTEYTIWKR</sequence>
<evidence type="ECO:0000256" key="5">
    <source>
        <dbReference type="SAM" id="MobiDB-lite"/>
    </source>
</evidence>
<dbReference type="Gene3D" id="2.120.10.30">
    <property type="entry name" value="TolB, C-terminal domain"/>
    <property type="match status" value="1"/>
</dbReference>
<comment type="subcellular location">
    <subcellularLocation>
        <location evidence="1">Cell outer membrane</location>
    </subcellularLocation>
</comment>
<dbReference type="OrthoDB" id="9809364at2"/>
<keyword evidence="9" id="KW-1185">Reference proteome</keyword>
<dbReference type="PANTHER" id="PTHR30329:SF21">
    <property type="entry name" value="LIPOPROTEIN YIAD-RELATED"/>
    <property type="match status" value="1"/>
</dbReference>
<feature type="domain" description="OmpA-like" evidence="7">
    <location>
        <begin position="469"/>
        <end position="591"/>
    </location>
</feature>
<dbReference type="PRINTS" id="PR01021">
    <property type="entry name" value="OMPADOMAIN"/>
</dbReference>
<reference evidence="9" key="1">
    <citation type="submission" date="2017-01" db="EMBL/GenBank/DDBJ databases">
        <authorList>
            <person name="Varghese N."/>
            <person name="Submissions S."/>
        </authorList>
    </citation>
    <scope>NUCLEOTIDE SEQUENCE [LARGE SCALE GENOMIC DNA]</scope>
    <source>
        <strain evidence="9">DSM 21054</strain>
    </source>
</reference>
<dbReference type="SUPFAM" id="SSF103088">
    <property type="entry name" value="OmpA-like"/>
    <property type="match status" value="1"/>
</dbReference>
<dbReference type="InterPro" id="IPR036737">
    <property type="entry name" value="OmpA-like_sf"/>
</dbReference>
<dbReference type="Gene3D" id="1.25.40.10">
    <property type="entry name" value="Tetratricopeptide repeat domain"/>
    <property type="match status" value="1"/>
</dbReference>
<dbReference type="InterPro" id="IPR011659">
    <property type="entry name" value="WD40"/>
</dbReference>
<protein>
    <submittedName>
        <fullName evidence="8">WD40-like Beta Propeller Repeat</fullName>
    </submittedName>
</protein>
<dbReference type="RefSeq" id="WP_076381884.1">
    <property type="nucleotide sequence ID" value="NZ_AP017422.1"/>
</dbReference>
<dbReference type="EMBL" id="FTOR01000011">
    <property type="protein sequence ID" value="SIT32089.1"/>
    <property type="molecule type" value="Genomic_DNA"/>
</dbReference>
<dbReference type="KEGG" id="fln:FLA_0779"/>
<evidence type="ECO:0000256" key="6">
    <source>
        <dbReference type="SAM" id="SignalP"/>
    </source>
</evidence>
<evidence type="ECO:0000256" key="4">
    <source>
        <dbReference type="PROSITE-ProRule" id="PRU00473"/>
    </source>
</evidence>
<dbReference type="STRING" id="477680.SAMN05421788_11121"/>
<dbReference type="AlphaFoldDB" id="A0A173MB85"/>
<dbReference type="PANTHER" id="PTHR30329">
    <property type="entry name" value="STATOR ELEMENT OF FLAGELLAR MOTOR COMPLEX"/>
    <property type="match status" value="1"/>
</dbReference>
<dbReference type="CDD" id="cd07185">
    <property type="entry name" value="OmpA_C-like"/>
    <property type="match status" value="1"/>
</dbReference>
<dbReference type="PROSITE" id="PS51123">
    <property type="entry name" value="OMPA_2"/>
    <property type="match status" value="1"/>
</dbReference>
<evidence type="ECO:0000256" key="1">
    <source>
        <dbReference type="ARBA" id="ARBA00004442"/>
    </source>
</evidence>
<keyword evidence="6" id="KW-0732">Signal</keyword>
<dbReference type="InterPro" id="IPR011042">
    <property type="entry name" value="6-blade_b-propeller_TolB-like"/>
</dbReference>
<evidence type="ECO:0000256" key="3">
    <source>
        <dbReference type="ARBA" id="ARBA00023237"/>
    </source>
</evidence>
<dbReference type="SUPFAM" id="SSF48452">
    <property type="entry name" value="TPR-like"/>
    <property type="match status" value="1"/>
</dbReference>
<feature type="chain" id="PRO_5030022693" evidence="6">
    <location>
        <begin position="22"/>
        <end position="591"/>
    </location>
</feature>
<dbReference type="Proteomes" id="UP000186917">
    <property type="component" value="Unassembled WGS sequence"/>
</dbReference>
<dbReference type="GO" id="GO:0009279">
    <property type="term" value="C:cell outer membrane"/>
    <property type="evidence" value="ECO:0007669"/>
    <property type="project" value="UniProtKB-SubCell"/>
</dbReference>
<organism evidence="8 9">
    <name type="scientific">Filimonas lacunae</name>
    <dbReference type="NCBI Taxonomy" id="477680"/>
    <lineage>
        <taxon>Bacteria</taxon>
        <taxon>Pseudomonadati</taxon>
        <taxon>Bacteroidota</taxon>
        <taxon>Chitinophagia</taxon>
        <taxon>Chitinophagales</taxon>
        <taxon>Chitinophagaceae</taxon>
        <taxon>Filimonas</taxon>
    </lineage>
</organism>
<dbReference type="InterPro" id="IPR006664">
    <property type="entry name" value="OMP_bac"/>
</dbReference>
<keyword evidence="3" id="KW-0998">Cell outer membrane</keyword>
<accession>A0A173MB85</accession>
<feature type="compositionally biased region" description="Basic and acidic residues" evidence="5">
    <location>
        <begin position="567"/>
        <end position="585"/>
    </location>
</feature>
<gene>
    <name evidence="8" type="ORF">SAMN05421788_11121</name>
</gene>
<dbReference type="SUPFAM" id="SSF82171">
    <property type="entry name" value="DPP6 N-terminal domain-like"/>
    <property type="match status" value="1"/>
</dbReference>
<keyword evidence="2 4" id="KW-0472">Membrane</keyword>